<dbReference type="CDD" id="cd00051">
    <property type="entry name" value="EFh"/>
    <property type="match status" value="1"/>
</dbReference>
<dbReference type="FunFam" id="1.10.238.10:FF:000001">
    <property type="entry name" value="Calmodulin 1"/>
    <property type="match status" value="1"/>
</dbReference>
<dbReference type="STRING" id="3818.A0A445B424"/>
<name>A0A445B424_ARAHY</name>
<gene>
    <name evidence="4" type="ORF">Ahy_A10g047959</name>
</gene>
<keyword evidence="2" id="KW-0106">Calcium</keyword>
<proteinExistence type="predicted"/>
<dbReference type="SMART" id="SM00054">
    <property type="entry name" value="EFh"/>
    <property type="match status" value="3"/>
</dbReference>
<comment type="caution">
    <text evidence="4">The sequence shown here is derived from an EMBL/GenBank/DDBJ whole genome shotgun (WGS) entry which is preliminary data.</text>
</comment>
<dbReference type="PANTHER" id="PTHR23048">
    <property type="entry name" value="MYOSIN LIGHT CHAIN 1, 3"/>
    <property type="match status" value="1"/>
</dbReference>
<dbReference type="Gene3D" id="1.10.238.10">
    <property type="entry name" value="EF-hand"/>
    <property type="match status" value="1"/>
</dbReference>
<feature type="domain" description="EF-hand" evidence="3">
    <location>
        <begin position="87"/>
        <end position="122"/>
    </location>
</feature>
<keyword evidence="1" id="KW-0677">Repeat</keyword>
<dbReference type="Proteomes" id="UP000289738">
    <property type="component" value="Chromosome A10"/>
</dbReference>
<dbReference type="GO" id="GO:0016460">
    <property type="term" value="C:myosin II complex"/>
    <property type="evidence" value="ECO:0007669"/>
    <property type="project" value="TreeGrafter"/>
</dbReference>
<protein>
    <recommendedName>
        <fullName evidence="3">EF-hand domain-containing protein</fullName>
    </recommendedName>
</protein>
<dbReference type="PROSITE" id="PS00018">
    <property type="entry name" value="EF_HAND_1"/>
    <property type="match status" value="3"/>
</dbReference>
<dbReference type="SUPFAM" id="SSF47473">
    <property type="entry name" value="EF-hand"/>
    <property type="match status" value="1"/>
</dbReference>
<feature type="domain" description="EF-hand" evidence="3">
    <location>
        <begin position="43"/>
        <end position="78"/>
    </location>
</feature>
<feature type="domain" description="EF-hand" evidence="3">
    <location>
        <begin position="7"/>
        <end position="42"/>
    </location>
</feature>
<keyword evidence="5" id="KW-1185">Reference proteome</keyword>
<sequence length="211" mass="23866">MASEYDDQLGCLREIFSRFDMDNDGSLTILELAALLRSLGINPMGNQIHLLWTNMDVNGNGYVEFDELASAILPDLKNEDEDYLLRDHHALLLTVFNSFDHDSDGYISALELATAMAKIGQPLTYGELREMITAARDDGDEFDILARQSMKFLLLYLPIRKTFQQFVEFGESLRQKKEGKKKYLDEGEWIASQLTKASDGGGEQQKQQLTG</sequence>
<dbReference type="Pfam" id="PF13405">
    <property type="entry name" value="EF-hand_6"/>
    <property type="match status" value="1"/>
</dbReference>
<dbReference type="InterPro" id="IPR011992">
    <property type="entry name" value="EF-hand-dom_pair"/>
</dbReference>
<dbReference type="EMBL" id="SDMP01000010">
    <property type="protein sequence ID" value="RYR33376.1"/>
    <property type="molecule type" value="Genomic_DNA"/>
</dbReference>
<dbReference type="InterPro" id="IPR002048">
    <property type="entry name" value="EF_hand_dom"/>
</dbReference>
<organism evidence="4 5">
    <name type="scientific">Arachis hypogaea</name>
    <name type="common">Peanut</name>
    <dbReference type="NCBI Taxonomy" id="3818"/>
    <lineage>
        <taxon>Eukaryota</taxon>
        <taxon>Viridiplantae</taxon>
        <taxon>Streptophyta</taxon>
        <taxon>Embryophyta</taxon>
        <taxon>Tracheophyta</taxon>
        <taxon>Spermatophyta</taxon>
        <taxon>Magnoliopsida</taxon>
        <taxon>eudicotyledons</taxon>
        <taxon>Gunneridae</taxon>
        <taxon>Pentapetalae</taxon>
        <taxon>rosids</taxon>
        <taxon>fabids</taxon>
        <taxon>Fabales</taxon>
        <taxon>Fabaceae</taxon>
        <taxon>Papilionoideae</taxon>
        <taxon>50 kb inversion clade</taxon>
        <taxon>dalbergioids sensu lato</taxon>
        <taxon>Dalbergieae</taxon>
        <taxon>Pterocarpus clade</taxon>
        <taxon>Arachis</taxon>
    </lineage>
</organism>
<dbReference type="PANTHER" id="PTHR23048:SF52">
    <property type="entry name" value="CALCIUM-BINDING PROTEIN CML18-RELATED"/>
    <property type="match status" value="1"/>
</dbReference>
<accession>A0A445B424</accession>
<dbReference type="GO" id="GO:0005509">
    <property type="term" value="F:calcium ion binding"/>
    <property type="evidence" value="ECO:0007669"/>
    <property type="project" value="InterPro"/>
</dbReference>
<dbReference type="InterPro" id="IPR018247">
    <property type="entry name" value="EF_Hand_1_Ca_BS"/>
</dbReference>
<evidence type="ECO:0000313" key="4">
    <source>
        <dbReference type="EMBL" id="RYR33376.1"/>
    </source>
</evidence>
<dbReference type="InterPro" id="IPR050230">
    <property type="entry name" value="CALM/Myosin/TropC-like"/>
</dbReference>
<evidence type="ECO:0000256" key="2">
    <source>
        <dbReference type="ARBA" id="ARBA00022837"/>
    </source>
</evidence>
<evidence type="ECO:0000313" key="5">
    <source>
        <dbReference type="Proteomes" id="UP000289738"/>
    </source>
</evidence>
<dbReference type="AlphaFoldDB" id="A0A445B424"/>
<dbReference type="Pfam" id="PF13499">
    <property type="entry name" value="EF-hand_7"/>
    <property type="match status" value="1"/>
</dbReference>
<evidence type="ECO:0000256" key="1">
    <source>
        <dbReference type="ARBA" id="ARBA00022737"/>
    </source>
</evidence>
<dbReference type="PROSITE" id="PS50222">
    <property type="entry name" value="EF_HAND_2"/>
    <property type="match status" value="3"/>
</dbReference>
<evidence type="ECO:0000259" key="3">
    <source>
        <dbReference type="PROSITE" id="PS50222"/>
    </source>
</evidence>
<reference evidence="4 5" key="1">
    <citation type="submission" date="2019-01" db="EMBL/GenBank/DDBJ databases">
        <title>Sequencing of cultivated peanut Arachis hypogaea provides insights into genome evolution and oil improvement.</title>
        <authorList>
            <person name="Chen X."/>
        </authorList>
    </citation>
    <scope>NUCLEOTIDE SEQUENCE [LARGE SCALE GENOMIC DNA]</scope>
    <source>
        <strain evidence="5">cv. Fuhuasheng</strain>
        <tissue evidence="4">Leaves</tissue>
    </source>
</reference>